<organism evidence="2 3">
    <name type="scientific">Alteromonas lipolytica</name>
    <dbReference type="NCBI Taxonomy" id="1856405"/>
    <lineage>
        <taxon>Bacteria</taxon>
        <taxon>Pseudomonadati</taxon>
        <taxon>Pseudomonadota</taxon>
        <taxon>Gammaproteobacteria</taxon>
        <taxon>Alteromonadales</taxon>
        <taxon>Alteromonadaceae</taxon>
        <taxon>Alteromonas/Salinimonas group</taxon>
        <taxon>Alteromonas</taxon>
    </lineage>
</organism>
<sequence length="198" mass="22710">MRDEDQDFEQLDSFQDFLQELGDVKPLKSDDKVHLQQTQQSLEKQLRREALLAQKPKESPLTFDGVKPVAPDDYLEYKQAGIQDGVYKNLRQGKYPIEQKLSLAGLTLRDSSITLYQKINAAHERGVRTLLIQHGKGEQSQPFPALKKSYVNHWLPQFNNVIAFHTAQPQHGGLGATYVLLKKHPNQKLINREKQAKR</sequence>
<dbReference type="STRING" id="1856405.BFC17_13175"/>
<dbReference type="PANTHER" id="PTHR35562">
    <property type="entry name" value="DNA ENDONUCLEASE SMRA-RELATED"/>
    <property type="match status" value="1"/>
</dbReference>
<dbReference type="PANTHER" id="PTHR35562:SF2">
    <property type="entry name" value="DNA ENDONUCLEASE SMRA-RELATED"/>
    <property type="match status" value="1"/>
</dbReference>
<dbReference type="Proteomes" id="UP000176037">
    <property type="component" value="Unassembled WGS sequence"/>
</dbReference>
<dbReference type="Gene3D" id="3.30.1370.110">
    <property type="match status" value="1"/>
</dbReference>
<dbReference type="AlphaFoldDB" id="A0A1E8FF20"/>
<feature type="domain" description="Smr" evidence="1">
    <location>
        <begin position="117"/>
        <end position="182"/>
    </location>
</feature>
<dbReference type="InterPro" id="IPR047688">
    <property type="entry name" value="Endonuc_SmrA"/>
</dbReference>
<gene>
    <name evidence="2" type="ORF">BFC17_13175</name>
</gene>
<comment type="caution">
    <text evidence="2">The sequence shown here is derived from an EMBL/GenBank/DDBJ whole genome shotgun (WGS) entry which is preliminary data.</text>
</comment>
<evidence type="ECO:0000313" key="3">
    <source>
        <dbReference type="Proteomes" id="UP000176037"/>
    </source>
</evidence>
<evidence type="ECO:0000313" key="2">
    <source>
        <dbReference type="EMBL" id="OFI34547.1"/>
    </source>
</evidence>
<dbReference type="Pfam" id="PF01713">
    <property type="entry name" value="Smr"/>
    <property type="match status" value="1"/>
</dbReference>
<dbReference type="GO" id="GO:0004520">
    <property type="term" value="F:DNA endonuclease activity"/>
    <property type="evidence" value="ECO:0007669"/>
    <property type="project" value="TreeGrafter"/>
</dbReference>
<accession>A0A1E8FF20</accession>
<dbReference type="PROSITE" id="PS50828">
    <property type="entry name" value="SMR"/>
    <property type="match status" value="1"/>
</dbReference>
<keyword evidence="3" id="KW-1185">Reference proteome</keyword>
<dbReference type="InterPro" id="IPR002625">
    <property type="entry name" value="Smr_dom"/>
</dbReference>
<reference evidence="2 3" key="1">
    <citation type="submission" date="2016-09" db="EMBL/GenBank/DDBJ databases">
        <title>Alteromonas lipolytica, a new species isolated from sea water.</title>
        <authorList>
            <person name="Wu Y.-H."/>
            <person name="Cheng H."/>
            <person name="Xu X.-W."/>
        </authorList>
    </citation>
    <scope>NUCLEOTIDE SEQUENCE [LARGE SCALE GENOMIC DNA]</scope>
    <source>
        <strain evidence="2 3">JW12</strain>
    </source>
</reference>
<evidence type="ECO:0000259" key="1">
    <source>
        <dbReference type="PROSITE" id="PS50828"/>
    </source>
</evidence>
<dbReference type="InterPro" id="IPR036063">
    <property type="entry name" value="Smr_dom_sf"/>
</dbReference>
<dbReference type="NCBIfam" id="NF033154">
    <property type="entry name" value="endonuc_SmrA"/>
    <property type="match status" value="1"/>
</dbReference>
<proteinExistence type="predicted"/>
<dbReference type="SUPFAM" id="SSF160443">
    <property type="entry name" value="SMR domain-like"/>
    <property type="match status" value="1"/>
</dbReference>
<dbReference type="RefSeq" id="WP_070175466.1">
    <property type="nucleotide sequence ID" value="NZ_BMJR01000001.1"/>
</dbReference>
<protein>
    <submittedName>
        <fullName evidence="2">DNA mismatch repair protein MutS</fullName>
    </submittedName>
</protein>
<dbReference type="EMBL" id="MJIC01000010">
    <property type="protein sequence ID" value="OFI34547.1"/>
    <property type="molecule type" value="Genomic_DNA"/>
</dbReference>
<dbReference type="OrthoDB" id="9808881at2"/>
<name>A0A1E8FF20_9ALTE</name>